<dbReference type="GO" id="GO:0006420">
    <property type="term" value="P:arginyl-tRNA aminoacylation"/>
    <property type="evidence" value="ECO:0007669"/>
    <property type="project" value="InterPro"/>
</dbReference>
<evidence type="ECO:0000259" key="1">
    <source>
        <dbReference type="Pfam" id="PF03485"/>
    </source>
</evidence>
<dbReference type="EMBL" id="ML003423">
    <property type="protein sequence ID" value="RKP33986.1"/>
    <property type="molecule type" value="Genomic_DNA"/>
</dbReference>
<feature type="non-terminal residue" evidence="2">
    <location>
        <position position="151"/>
    </location>
</feature>
<evidence type="ECO:0000313" key="2">
    <source>
        <dbReference type="EMBL" id="RKP33986.1"/>
    </source>
</evidence>
<feature type="domain" description="Arginyl tRNA synthetase N-terminal" evidence="1">
    <location>
        <begin position="86"/>
        <end position="150"/>
    </location>
</feature>
<dbReference type="Proteomes" id="UP000268162">
    <property type="component" value="Unassembled WGS sequence"/>
</dbReference>
<dbReference type="AlphaFoldDB" id="A0A4P9ZL11"/>
<organism evidence="2 3">
    <name type="scientific">Dimargaris cristalligena</name>
    <dbReference type="NCBI Taxonomy" id="215637"/>
    <lineage>
        <taxon>Eukaryota</taxon>
        <taxon>Fungi</taxon>
        <taxon>Fungi incertae sedis</taxon>
        <taxon>Zoopagomycota</taxon>
        <taxon>Kickxellomycotina</taxon>
        <taxon>Dimargaritomycetes</taxon>
        <taxon>Dimargaritales</taxon>
        <taxon>Dimargaritaceae</taxon>
        <taxon>Dimargaris</taxon>
    </lineage>
</organism>
<sequence length="151" mass="16613">MPLGRYSSLFASVRLLRATSTVFQPASTTRYPPFSLTTRLVRQIPLISAPVSTLLPSITTTTNPFRSLTTTSTAQAPHRINMLDFFKNEIAQTLAGFSGLEPQVIFNAIDTPKVADHGDLAVAVPRLRLPGKPVEIAKDWVARFEPTEYVT</sequence>
<proteinExistence type="predicted"/>
<evidence type="ECO:0000313" key="3">
    <source>
        <dbReference type="Proteomes" id="UP000268162"/>
    </source>
</evidence>
<dbReference type="STRING" id="215637.A0A4P9ZL11"/>
<dbReference type="GO" id="GO:0004814">
    <property type="term" value="F:arginine-tRNA ligase activity"/>
    <property type="evidence" value="ECO:0007669"/>
    <property type="project" value="InterPro"/>
</dbReference>
<dbReference type="Pfam" id="PF03485">
    <property type="entry name" value="Arg_tRNA_synt_N"/>
    <property type="match status" value="1"/>
</dbReference>
<name>A0A4P9ZL11_9FUNG</name>
<accession>A0A4P9ZL11</accession>
<gene>
    <name evidence="2" type="ORF">BJ085DRAFT_39575</name>
</gene>
<dbReference type="GO" id="GO:0005737">
    <property type="term" value="C:cytoplasm"/>
    <property type="evidence" value="ECO:0007669"/>
    <property type="project" value="InterPro"/>
</dbReference>
<reference evidence="3" key="1">
    <citation type="journal article" date="2018" name="Nat. Microbiol.">
        <title>Leveraging single-cell genomics to expand the fungal tree of life.</title>
        <authorList>
            <person name="Ahrendt S.R."/>
            <person name="Quandt C.A."/>
            <person name="Ciobanu D."/>
            <person name="Clum A."/>
            <person name="Salamov A."/>
            <person name="Andreopoulos B."/>
            <person name="Cheng J.F."/>
            <person name="Woyke T."/>
            <person name="Pelin A."/>
            <person name="Henrissat B."/>
            <person name="Reynolds N.K."/>
            <person name="Benny G.L."/>
            <person name="Smith M.E."/>
            <person name="James T.Y."/>
            <person name="Grigoriev I.V."/>
        </authorList>
    </citation>
    <scope>NUCLEOTIDE SEQUENCE [LARGE SCALE GENOMIC DNA]</scope>
    <source>
        <strain evidence="3">RSA 468</strain>
    </source>
</reference>
<dbReference type="Gene3D" id="3.30.1360.70">
    <property type="entry name" value="Arginyl tRNA synthetase N-terminal domain"/>
    <property type="match status" value="1"/>
</dbReference>
<dbReference type="InterPro" id="IPR005148">
    <property type="entry name" value="Arg-tRNA-synth_N"/>
</dbReference>
<keyword evidence="3" id="KW-1185">Reference proteome</keyword>
<dbReference type="InterPro" id="IPR036695">
    <property type="entry name" value="Arg-tRNA-synth_N_sf"/>
</dbReference>
<dbReference type="SUPFAM" id="SSF55190">
    <property type="entry name" value="Arginyl-tRNA synthetase (ArgRS), N-terminal 'additional' domain"/>
    <property type="match status" value="1"/>
</dbReference>
<protein>
    <recommendedName>
        <fullName evidence="1">Arginyl tRNA synthetase N-terminal domain-containing protein</fullName>
    </recommendedName>
</protein>
<dbReference type="GO" id="GO:0005524">
    <property type="term" value="F:ATP binding"/>
    <property type="evidence" value="ECO:0007669"/>
    <property type="project" value="InterPro"/>
</dbReference>